<dbReference type="eggNOG" id="COG3344">
    <property type="taxonomic scope" value="Bacteria"/>
</dbReference>
<organism evidence="2 3">
    <name type="scientific">Thermacetogenium phaeum (strain ATCC BAA-254 / DSM 26808 / PB)</name>
    <dbReference type="NCBI Taxonomy" id="1089553"/>
    <lineage>
        <taxon>Bacteria</taxon>
        <taxon>Bacillati</taxon>
        <taxon>Bacillota</taxon>
        <taxon>Clostridia</taxon>
        <taxon>Thermoanaerobacterales</taxon>
        <taxon>Thermoanaerobacteraceae</taxon>
        <taxon>Thermacetogenium</taxon>
    </lineage>
</organism>
<feature type="domain" description="Reverse transcriptase" evidence="1">
    <location>
        <begin position="81"/>
        <end position="317"/>
    </location>
</feature>
<dbReference type="Proteomes" id="UP000000467">
    <property type="component" value="Chromosome"/>
</dbReference>
<dbReference type="PROSITE" id="PS50878">
    <property type="entry name" value="RT_POL"/>
    <property type="match status" value="1"/>
</dbReference>
<proteinExistence type="predicted"/>
<dbReference type="KEGG" id="tpz:Tph_c11760"/>
<dbReference type="GO" id="GO:0003964">
    <property type="term" value="F:RNA-directed DNA polymerase activity"/>
    <property type="evidence" value="ECO:0007669"/>
    <property type="project" value="UniProtKB-KW"/>
</dbReference>
<dbReference type="Pfam" id="PF08388">
    <property type="entry name" value="GIIM"/>
    <property type="match status" value="1"/>
</dbReference>
<dbReference type="PANTHER" id="PTHR34047">
    <property type="entry name" value="NUCLEAR INTRON MATURASE 1, MITOCHONDRIAL-RELATED"/>
    <property type="match status" value="1"/>
</dbReference>
<dbReference type="CDD" id="cd01651">
    <property type="entry name" value="RT_G2_intron"/>
    <property type="match status" value="1"/>
</dbReference>
<dbReference type="OrthoDB" id="9793236at2"/>
<dbReference type="SUPFAM" id="SSF56672">
    <property type="entry name" value="DNA/RNA polymerases"/>
    <property type="match status" value="1"/>
</dbReference>
<sequence>MSTGLLRDEDTVRTFQRKLYIKAKREKEFRFYSLYDKIYRSDILKEAWRRCKQNGGAPGVDGRSFEDIEKGEGVEAFLASLEKELREKQYHPQPIRRVYIPKANGGLRPLGIPTIRDRVAQMACLIVLEPIFEADFMGCSYGFRPKRSAHQAIKQICQHIRQGFMAVYDADLSKCFDTIPHEPLMQALATRIADHQILKLIKGWLKAPVVEPGGPRQGKKNQQGTPQGGPLSPLMANIYLNKLDRYWYSTQGPYVKYNARLVRYADDFVVLARYIGKPVQEAVEETIAALGLTLNREKTRILNLRAGEELNFLGYTIYMWNTRHRSVQLKPNHKACQRLKAKVREIVSRQNLWWGLDGIINTLNPILRGWHNYYSLSSITRIFWDLDFFITARFYRVWWKASQRPSKTFKPGVFHVLHKKGLYSLAPSWQPAKA</sequence>
<keyword evidence="2" id="KW-0695">RNA-directed DNA polymerase</keyword>
<dbReference type="EMBL" id="CP003732">
    <property type="protein sequence ID" value="AFV11398.1"/>
    <property type="molecule type" value="Genomic_DNA"/>
</dbReference>
<keyword evidence="3" id="KW-1185">Reference proteome</keyword>
<keyword evidence="2" id="KW-0808">Transferase</keyword>
<dbReference type="Pfam" id="PF00078">
    <property type="entry name" value="RVT_1"/>
    <property type="match status" value="1"/>
</dbReference>
<dbReference type="InterPro" id="IPR013597">
    <property type="entry name" value="Mat_intron_G2"/>
</dbReference>
<dbReference type="InterPro" id="IPR030931">
    <property type="entry name" value="Group_II_RT_mat"/>
</dbReference>
<evidence type="ECO:0000313" key="3">
    <source>
        <dbReference type="Proteomes" id="UP000000467"/>
    </source>
</evidence>
<dbReference type="RefSeq" id="WP_015050279.1">
    <property type="nucleotide sequence ID" value="NC_018870.1"/>
</dbReference>
<dbReference type="AlphaFoldDB" id="K4LEZ1"/>
<dbReference type="NCBIfam" id="TIGR04416">
    <property type="entry name" value="group_II_RT_mat"/>
    <property type="match status" value="1"/>
</dbReference>
<keyword evidence="2" id="KW-0548">Nucleotidyltransferase</keyword>
<dbReference type="HOGENOM" id="CLU_013584_2_0_9"/>
<dbReference type="InterPro" id="IPR000477">
    <property type="entry name" value="RT_dom"/>
</dbReference>
<reference evidence="2 3" key="1">
    <citation type="journal article" date="2012" name="BMC Genomics">
        <title>Genome-guided analysis of physiological and morphological traits of the fermentative acetate oxidizer Thermacetogenium phaeum.</title>
        <authorList>
            <person name="Oehler D."/>
            <person name="Poehlein A."/>
            <person name="Leimbach A."/>
            <person name="Muller N."/>
            <person name="Daniel R."/>
            <person name="Gottschalk G."/>
            <person name="Schink B."/>
        </authorList>
    </citation>
    <scope>NUCLEOTIDE SEQUENCE [LARGE SCALE GENOMIC DNA]</scope>
    <source>
        <strain evidence="3">ATCC BAA-254 / DSM 26808 / PB</strain>
    </source>
</reference>
<protein>
    <submittedName>
        <fullName evidence="2">RNA-directed DNA polymerase</fullName>
    </submittedName>
</protein>
<gene>
    <name evidence="2" type="ordered locus">Tph_c11760</name>
</gene>
<dbReference type="PANTHER" id="PTHR34047:SF8">
    <property type="entry name" value="PROTEIN YKFC"/>
    <property type="match status" value="1"/>
</dbReference>
<name>K4LEZ1_THEPS</name>
<evidence type="ECO:0000259" key="1">
    <source>
        <dbReference type="PROSITE" id="PS50878"/>
    </source>
</evidence>
<dbReference type="InterPro" id="IPR051083">
    <property type="entry name" value="GrpII_Intron_Splice-Mob/Def"/>
</dbReference>
<dbReference type="InterPro" id="IPR043502">
    <property type="entry name" value="DNA/RNA_pol_sf"/>
</dbReference>
<dbReference type="STRING" id="1089553.Tph_c11760"/>
<evidence type="ECO:0000313" key="2">
    <source>
        <dbReference type="EMBL" id="AFV11398.1"/>
    </source>
</evidence>
<accession>K4LEZ1</accession>